<dbReference type="PANTHER" id="PTHR30160:SF7">
    <property type="entry name" value="ADP-HEPTOSE--LPS HEPTOSYLTRANSFERASE 2"/>
    <property type="match status" value="1"/>
</dbReference>
<comment type="caution">
    <text evidence="3">The sequence shown here is derived from an EMBL/GenBank/DDBJ whole genome shotgun (WGS) entry which is preliminary data.</text>
</comment>
<dbReference type="GO" id="GO:0005829">
    <property type="term" value="C:cytosol"/>
    <property type="evidence" value="ECO:0007669"/>
    <property type="project" value="TreeGrafter"/>
</dbReference>
<sequence length="354" mass="41341">MIKILVIQNKRIGDVLIASVLANNLKKHFGECHITYFVYDYTAGVIENNPNIDQIIRANDKQLKKLPVLMKTIREVKKAHYDIIIDPYSKFQSRMMTYLSKAPKRVGFKRKGKNLKLKYYTHEIEFLDKTSLPCGKALEDRMNLLEKAFGMEHPDPKYKIFLTEAEQQYNTLEGLKRPVIMLGVLGSTPNKSLPYEYTAKIIDTLAQRYQATFLFNYAPHQKEDAQKIYELCEQKAQINMGIYEDSIRGFIKLMNQCDMLISNEGGSVHIAKALDKPTFTIYSPYITKSHWNSFEDGKMHDSIHLFEDDPEYYDSLTREQKKEIEKNPETLYRKLTPDIILQKLEPYLTNHFKN</sequence>
<reference evidence="3" key="1">
    <citation type="submission" date="2021-07" db="EMBL/GenBank/DDBJ databases">
        <title>Aureisphaera sp. CAU 1614 isolated from sea sediment.</title>
        <authorList>
            <person name="Kim W."/>
        </authorList>
    </citation>
    <scope>NUCLEOTIDE SEQUENCE</scope>
    <source>
        <strain evidence="3">CAU 1614</strain>
    </source>
</reference>
<dbReference type="CDD" id="cd03789">
    <property type="entry name" value="GT9_LPS_heptosyltransferase"/>
    <property type="match status" value="1"/>
</dbReference>
<dbReference type="AlphaFoldDB" id="A0A9X1JZB7"/>
<keyword evidence="1" id="KW-0328">Glycosyltransferase</keyword>
<dbReference type="EMBL" id="JAHWDP010000003">
    <property type="protein sequence ID" value="MBW2938357.1"/>
    <property type="molecule type" value="Genomic_DNA"/>
</dbReference>
<gene>
    <name evidence="3" type="ORF">KXJ69_09585</name>
</gene>
<proteinExistence type="predicted"/>
<protein>
    <submittedName>
        <fullName evidence="3">Glycosyltransferase family 9 protein</fullName>
    </submittedName>
</protein>
<evidence type="ECO:0000313" key="3">
    <source>
        <dbReference type="EMBL" id="MBW2938357.1"/>
    </source>
</evidence>
<accession>A0A9X1JZB7</accession>
<evidence type="ECO:0000313" key="4">
    <source>
        <dbReference type="Proteomes" id="UP001138686"/>
    </source>
</evidence>
<dbReference type="GO" id="GO:0008713">
    <property type="term" value="F:ADP-heptose-lipopolysaccharide heptosyltransferase activity"/>
    <property type="evidence" value="ECO:0007669"/>
    <property type="project" value="TreeGrafter"/>
</dbReference>
<keyword evidence="4" id="KW-1185">Reference proteome</keyword>
<dbReference type="InterPro" id="IPR002201">
    <property type="entry name" value="Glyco_trans_9"/>
</dbReference>
<name>A0A9X1JZB7_9FLAO</name>
<dbReference type="Pfam" id="PF01075">
    <property type="entry name" value="Glyco_transf_9"/>
    <property type="match status" value="1"/>
</dbReference>
<evidence type="ECO:0000256" key="2">
    <source>
        <dbReference type="ARBA" id="ARBA00022679"/>
    </source>
</evidence>
<keyword evidence="2" id="KW-0808">Transferase</keyword>
<dbReference type="PANTHER" id="PTHR30160">
    <property type="entry name" value="TETRAACYLDISACCHARIDE 4'-KINASE-RELATED"/>
    <property type="match status" value="1"/>
</dbReference>
<evidence type="ECO:0000256" key="1">
    <source>
        <dbReference type="ARBA" id="ARBA00022676"/>
    </source>
</evidence>
<organism evidence="3 4">
    <name type="scientific">Halomarinibacterium sedimenti</name>
    <dbReference type="NCBI Taxonomy" id="2857106"/>
    <lineage>
        <taxon>Bacteria</taxon>
        <taxon>Pseudomonadati</taxon>
        <taxon>Bacteroidota</taxon>
        <taxon>Flavobacteriia</taxon>
        <taxon>Flavobacteriales</taxon>
        <taxon>Flavobacteriaceae</taxon>
        <taxon>Halomarinibacterium</taxon>
    </lineage>
</organism>
<dbReference type="Proteomes" id="UP001138686">
    <property type="component" value="Unassembled WGS sequence"/>
</dbReference>
<dbReference type="GO" id="GO:0009244">
    <property type="term" value="P:lipopolysaccharide core region biosynthetic process"/>
    <property type="evidence" value="ECO:0007669"/>
    <property type="project" value="TreeGrafter"/>
</dbReference>
<dbReference type="InterPro" id="IPR051199">
    <property type="entry name" value="LPS_LOS_Heptosyltrfase"/>
</dbReference>
<dbReference type="RefSeq" id="WP_219052869.1">
    <property type="nucleotide sequence ID" value="NZ_JAHWDP010000003.1"/>
</dbReference>